<evidence type="ECO:0000313" key="2">
    <source>
        <dbReference type="Proteomes" id="UP000077248"/>
    </source>
</evidence>
<keyword evidence="2" id="KW-1185">Reference proteome</keyword>
<dbReference type="AlphaFoldDB" id="A0A177DC75"/>
<dbReference type="RefSeq" id="XP_018382824.1">
    <property type="nucleotide sequence ID" value="XM_018530868.1"/>
</dbReference>
<accession>A0A177DC75</accession>
<dbReference type="VEuPathDB" id="FungiDB:CC77DRAFT_250321"/>
<dbReference type="KEGG" id="aalt:CC77DRAFT_250321"/>
<organism evidence="1 2">
    <name type="scientific">Alternaria alternata</name>
    <name type="common">Alternaria rot fungus</name>
    <name type="synonym">Torula alternata</name>
    <dbReference type="NCBI Taxonomy" id="5599"/>
    <lineage>
        <taxon>Eukaryota</taxon>
        <taxon>Fungi</taxon>
        <taxon>Dikarya</taxon>
        <taxon>Ascomycota</taxon>
        <taxon>Pezizomycotina</taxon>
        <taxon>Dothideomycetes</taxon>
        <taxon>Pleosporomycetidae</taxon>
        <taxon>Pleosporales</taxon>
        <taxon>Pleosporineae</taxon>
        <taxon>Pleosporaceae</taxon>
        <taxon>Alternaria</taxon>
        <taxon>Alternaria sect. Alternaria</taxon>
        <taxon>Alternaria alternata complex</taxon>
    </lineage>
</organism>
<dbReference type="Proteomes" id="UP000077248">
    <property type="component" value="Unassembled WGS sequence"/>
</dbReference>
<reference evidence="1 2" key="1">
    <citation type="submission" date="2016-05" db="EMBL/GenBank/DDBJ databases">
        <title>Comparative analysis of secretome profiles of manganese(II)-oxidizing ascomycete fungi.</title>
        <authorList>
            <consortium name="DOE Joint Genome Institute"/>
            <person name="Zeiner C.A."/>
            <person name="Purvine S.O."/>
            <person name="Zink E.M."/>
            <person name="Wu S."/>
            <person name="Pasa-Tolic L."/>
            <person name="Chaput D.L."/>
            <person name="Haridas S."/>
            <person name="Grigoriev I.V."/>
            <person name="Santelli C.M."/>
            <person name="Hansel C.M."/>
        </authorList>
    </citation>
    <scope>NUCLEOTIDE SEQUENCE [LARGE SCALE GENOMIC DNA]</scope>
    <source>
        <strain evidence="1 2">SRC1lrK2f</strain>
    </source>
</reference>
<proteinExistence type="predicted"/>
<gene>
    <name evidence="1" type="ORF">CC77DRAFT_250321</name>
</gene>
<evidence type="ECO:0000313" key="1">
    <source>
        <dbReference type="EMBL" id="OAG17403.1"/>
    </source>
</evidence>
<sequence>MFCGVDTVCAIFAYYVLTRRMRHSGKACQIGTKRLAGPWKRRQGESSRNRGTATPCGSSIRAHTSPVGCRLLAPEMSAAAHVRYVGSCTKGHRIRNNSRLDLIIRVVITRLERPLRRLEPTRLRLCYILALSLVALQSSFPCCYCFPVVHYSRVLVQRFALCDFNCNLKHDS</sequence>
<dbReference type="GeneID" id="29116462"/>
<name>A0A177DC75_ALTAL</name>
<protein>
    <submittedName>
        <fullName evidence="1">Uncharacterized protein</fullName>
    </submittedName>
</protein>
<dbReference type="EMBL" id="KV441486">
    <property type="protein sequence ID" value="OAG17403.1"/>
    <property type="molecule type" value="Genomic_DNA"/>
</dbReference>